<evidence type="ECO:0000313" key="4">
    <source>
        <dbReference type="Proteomes" id="UP000603640"/>
    </source>
</evidence>
<dbReference type="PANTHER" id="PTHR43249">
    <property type="entry name" value="UDP-N-ACETYL-2-AMINO-2-DEOXY-D-GLUCURONATE OXIDASE"/>
    <property type="match status" value="1"/>
</dbReference>
<dbReference type="EMBL" id="JACRVF010000001">
    <property type="protein sequence ID" value="MBC5992153.1"/>
    <property type="molecule type" value="Genomic_DNA"/>
</dbReference>
<name>A0A923SHX4_9BACT</name>
<gene>
    <name evidence="3" type="ORF">H8S84_04800</name>
</gene>
<feature type="domain" description="Gfo/Idh/MocA-like oxidoreductase N-terminal" evidence="1">
    <location>
        <begin position="9"/>
        <end position="123"/>
    </location>
</feature>
<dbReference type="InterPro" id="IPR055170">
    <property type="entry name" value="GFO_IDH_MocA-like_dom"/>
</dbReference>
<dbReference type="InterPro" id="IPR000683">
    <property type="entry name" value="Gfo/Idh/MocA-like_OxRdtase_N"/>
</dbReference>
<dbReference type="GO" id="GO:0000166">
    <property type="term" value="F:nucleotide binding"/>
    <property type="evidence" value="ECO:0007669"/>
    <property type="project" value="InterPro"/>
</dbReference>
<dbReference type="Proteomes" id="UP000603640">
    <property type="component" value="Unassembled WGS sequence"/>
</dbReference>
<keyword evidence="4" id="KW-1185">Reference proteome</keyword>
<evidence type="ECO:0000259" key="1">
    <source>
        <dbReference type="Pfam" id="PF01408"/>
    </source>
</evidence>
<dbReference type="InterPro" id="IPR052515">
    <property type="entry name" value="Gfo/Idh/MocA_Oxidoreductase"/>
</dbReference>
<dbReference type="PANTHER" id="PTHR43249:SF1">
    <property type="entry name" value="D-GLUCOSIDE 3-DEHYDROGENASE"/>
    <property type="match status" value="1"/>
</dbReference>
<accession>A0A923SHX4</accession>
<dbReference type="Pfam" id="PF01408">
    <property type="entry name" value="GFO_IDH_MocA"/>
    <property type="match status" value="1"/>
</dbReference>
<dbReference type="SUPFAM" id="SSF51735">
    <property type="entry name" value="NAD(P)-binding Rossmann-fold domains"/>
    <property type="match status" value="1"/>
</dbReference>
<comment type="caution">
    <text evidence="3">The sequence shown here is derived from an EMBL/GenBank/DDBJ whole genome shotgun (WGS) entry which is preliminary data.</text>
</comment>
<feature type="domain" description="GFO/IDH/MocA-like oxidoreductase" evidence="2">
    <location>
        <begin position="138"/>
        <end position="260"/>
    </location>
</feature>
<protein>
    <submittedName>
        <fullName evidence="3">Gfo/Idh/MocA family oxidoreductase</fullName>
    </submittedName>
</protein>
<organism evidence="3 4">
    <name type="scientific">Pontibacter cellulosilyticus</name>
    <dbReference type="NCBI Taxonomy" id="1720253"/>
    <lineage>
        <taxon>Bacteria</taxon>
        <taxon>Pseudomonadati</taxon>
        <taxon>Bacteroidota</taxon>
        <taxon>Cytophagia</taxon>
        <taxon>Cytophagales</taxon>
        <taxon>Hymenobacteraceae</taxon>
        <taxon>Pontibacter</taxon>
    </lineage>
</organism>
<reference evidence="3" key="1">
    <citation type="submission" date="2020-08" db="EMBL/GenBank/DDBJ databases">
        <title>Pontibacter sp. SD6 16S ribosomal RNA gene Genome sequencing and assembly.</title>
        <authorList>
            <person name="Kang M."/>
        </authorList>
    </citation>
    <scope>NUCLEOTIDE SEQUENCE</scope>
    <source>
        <strain evidence="3">SD6</strain>
    </source>
</reference>
<dbReference type="Pfam" id="PF22725">
    <property type="entry name" value="GFO_IDH_MocA_C3"/>
    <property type="match status" value="1"/>
</dbReference>
<dbReference type="SUPFAM" id="SSF55347">
    <property type="entry name" value="Glyceraldehyde-3-phosphate dehydrogenase-like, C-terminal domain"/>
    <property type="match status" value="1"/>
</dbReference>
<dbReference type="Gene3D" id="3.40.50.720">
    <property type="entry name" value="NAD(P)-binding Rossmann-like Domain"/>
    <property type="match status" value="1"/>
</dbReference>
<dbReference type="AlphaFoldDB" id="A0A923SHX4"/>
<sequence>MADISAPKIRFAVIGIGHIGRRHAQLILQNPNAALVALIDNREDFILEDDFAGVPRFASLEEFILAGVGADVLCVCTPNYLHHPHTLAGLQHGLHVVCEKPMALEAAHCQEMIDAAEAANRQIFCVMQNRYSPPAVWLKEVVQSGVLGQLYHVQVNCFWNRNERYYLPGGWRGDAVKDGGTLFTQFSHFVDMLYWLFGDVDRINGQFRNFNHAALTEFEDSGYLQFEFENGGFGTFNYTTAVHSQNLESSITIIAENGSIKVGGQYMNSVEYCDIRNYTLPELKPCMPANNYGHYTGSAANHQFVFENVISTLRQQTTATTNAQEGLKVVEIIERMYALKAVPVNL</sequence>
<evidence type="ECO:0000313" key="3">
    <source>
        <dbReference type="EMBL" id="MBC5992153.1"/>
    </source>
</evidence>
<dbReference type="Gene3D" id="3.30.360.10">
    <property type="entry name" value="Dihydrodipicolinate Reductase, domain 2"/>
    <property type="match status" value="1"/>
</dbReference>
<dbReference type="InterPro" id="IPR036291">
    <property type="entry name" value="NAD(P)-bd_dom_sf"/>
</dbReference>
<dbReference type="RefSeq" id="WP_187066110.1">
    <property type="nucleotide sequence ID" value="NZ_JACRVF010000001.1"/>
</dbReference>
<proteinExistence type="predicted"/>
<evidence type="ECO:0000259" key="2">
    <source>
        <dbReference type="Pfam" id="PF22725"/>
    </source>
</evidence>